<accession>A0AAV8Q1L4</accession>
<gene>
    <name evidence="7" type="ORF">OPV22_028883</name>
</gene>
<dbReference type="Gene3D" id="3.40.1810.10">
    <property type="entry name" value="Transcription factor, MADS-box"/>
    <property type="match status" value="1"/>
</dbReference>
<comment type="caution">
    <text evidence="7">The sequence shown here is derived from an EMBL/GenBank/DDBJ whole genome shotgun (WGS) entry which is preliminary data.</text>
</comment>
<comment type="subcellular location">
    <subcellularLocation>
        <location evidence="1">Nucleus</location>
    </subcellularLocation>
</comment>
<keyword evidence="2" id="KW-0805">Transcription regulation</keyword>
<dbReference type="GO" id="GO:0046983">
    <property type="term" value="F:protein dimerization activity"/>
    <property type="evidence" value="ECO:0007669"/>
    <property type="project" value="InterPro"/>
</dbReference>
<proteinExistence type="predicted"/>
<dbReference type="AlphaFoldDB" id="A0AAV8Q1L4"/>
<dbReference type="InterPro" id="IPR002100">
    <property type="entry name" value="TF_MADSbox"/>
</dbReference>
<protein>
    <recommendedName>
        <fullName evidence="6">MADS-box domain-containing protein</fullName>
    </recommendedName>
</protein>
<evidence type="ECO:0000313" key="7">
    <source>
        <dbReference type="EMBL" id="KAJ8466331.1"/>
    </source>
</evidence>
<keyword evidence="4" id="KW-0804">Transcription</keyword>
<dbReference type="SUPFAM" id="SSF55455">
    <property type="entry name" value="SRF-like"/>
    <property type="match status" value="1"/>
</dbReference>
<keyword evidence="8" id="KW-1185">Reference proteome</keyword>
<keyword evidence="3" id="KW-0238">DNA-binding</keyword>
<keyword evidence="5" id="KW-0539">Nucleus</keyword>
<name>A0AAV8Q1L4_ENSVE</name>
<dbReference type="PANTHER" id="PTHR48019">
    <property type="entry name" value="SERUM RESPONSE FACTOR HOMOLOG"/>
    <property type="match status" value="1"/>
</dbReference>
<dbReference type="GO" id="GO:0005634">
    <property type="term" value="C:nucleus"/>
    <property type="evidence" value="ECO:0007669"/>
    <property type="project" value="UniProtKB-SubCell"/>
</dbReference>
<evidence type="ECO:0000313" key="8">
    <source>
        <dbReference type="Proteomes" id="UP001222027"/>
    </source>
</evidence>
<dbReference type="Proteomes" id="UP001222027">
    <property type="component" value="Unassembled WGS sequence"/>
</dbReference>
<evidence type="ECO:0000256" key="5">
    <source>
        <dbReference type="ARBA" id="ARBA00023242"/>
    </source>
</evidence>
<dbReference type="GO" id="GO:0003677">
    <property type="term" value="F:DNA binding"/>
    <property type="evidence" value="ECO:0007669"/>
    <property type="project" value="UniProtKB-KW"/>
</dbReference>
<reference evidence="7 8" key="1">
    <citation type="submission" date="2022-12" db="EMBL/GenBank/DDBJ databases">
        <title>Chromosome-scale assembly of the Ensete ventricosum genome.</title>
        <authorList>
            <person name="Dussert Y."/>
            <person name="Stocks J."/>
            <person name="Wendawek A."/>
            <person name="Woldeyes F."/>
            <person name="Nichols R.A."/>
            <person name="Borrell J.S."/>
        </authorList>
    </citation>
    <scope>NUCLEOTIDE SEQUENCE [LARGE SCALE GENOMIC DNA]</scope>
    <source>
        <strain evidence="8">cv. Maze</strain>
        <tissue evidence="7">Seeds</tissue>
    </source>
</reference>
<dbReference type="EMBL" id="JAQQAF010000008">
    <property type="protein sequence ID" value="KAJ8466331.1"/>
    <property type="molecule type" value="Genomic_DNA"/>
</dbReference>
<feature type="domain" description="MADS-box" evidence="6">
    <location>
        <begin position="7"/>
        <end position="50"/>
    </location>
</feature>
<dbReference type="InterPro" id="IPR036879">
    <property type="entry name" value="TF_MADSbox_sf"/>
</dbReference>
<evidence type="ECO:0000256" key="2">
    <source>
        <dbReference type="ARBA" id="ARBA00023015"/>
    </source>
</evidence>
<dbReference type="InterPro" id="IPR050142">
    <property type="entry name" value="MADS-box/MEF2_TF"/>
</dbReference>
<evidence type="ECO:0000256" key="3">
    <source>
        <dbReference type="ARBA" id="ARBA00023125"/>
    </source>
</evidence>
<sequence>MAPRRGRVRFSKRRSGLFNKAFELAVLCDAEVVLLVFSPGGKLYEFSSVSRYAALPLPPFPSTASTITRSGPAVGNPRLFDPSVSW</sequence>
<dbReference type="Pfam" id="PF00319">
    <property type="entry name" value="SRF-TF"/>
    <property type="match status" value="1"/>
</dbReference>
<dbReference type="PROSITE" id="PS50066">
    <property type="entry name" value="MADS_BOX_2"/>
    <property type="match status" value="1"/>
</dbReference>
<dbReference type="PRINTS" id="PR00404">
    <property type="entry name" value="MADSDOMAIN"/>
</dbReference>
<organism evidence="7 8">
    <name type="scientific">Ensete ventricosum</name>
    <name type="common">Abyssinian banana</name>
    <name type="synonym">Musa ensete</name>
    <dbReference type="NCBI Taxonomy" id="4639"/>
    <lineage>
        <taxon>Eukaryota</taxon>
        <taxon>Viridiplantae</taxon>
        <taxon>Streptophyta</taxon>
        <taxon>Embryophyta</taxon>
        <taxon>Tracheophyta</taxon>
        <taxon>Spermatophyta</taxon>
        <taxon>Magnoliopsida</taxon>
        <taxon>Liliopsida</taxon>
        <taxon>Zingiberales</taxon>
        <taxon>Musaceae</taxon>
        <taxon>Ensete</taxon>
    </lineage>
</organism>
<dbReference type="SMART" id="SM00432">
    <property type="entry name" value="MADS"/>
    <property type="match status" value="1"/>
</dbReference>
<evidence type="ECO:0000259" key="6">
    <source>
        <dbReference type="PROSITE" id="PS50066"/>
    </source>
</evidence>
<evidence type="ECO:0000256" key="4">
    <source>
        <dbReference type="ARBA" id="ARBA00023163"/>
    </source>
</evidence>
<evidence type="ECO:0000256" key="1">
    <source>
        <dbReference type="ARBA" id="ARBA00004123"/>
    </source>
</evidence>